<comment type="similarity">
    <text evidence="3">Belongs to the hexokinase family.</text>
</comment>
<keyword evidence="8" id="KW-0324">Glycolysis</keyword>
<reference evidence="12 13" key="1">
    <citation type="journal article" date="2011" name="EMBO J.">
        <title>Structural diversity of bacterial flagellar motors.</title>
        <authorList>
            <person name="Chen S."/>
            <person name="Beeby M."/>
            <person name="Murphy G.E."/>
            <person name="Leadbetter J.R."/>
            <person name="Hendrixson D.R."/>
            <person name="Briegel A."/>
            <person name="Li Z."/>
            <person name="Shi J."/>
            <person name="Tocheva E.I."/>
            <person name="Muller A."/>
            <person name="Dobro M.J."/>
            <person name="Jensen G.J."/>
        </authorList>
    </citation>
    <scope>NUCLEOTIDE SEQUENCE [LARGE SCALE GENOMIC DNA]</scope>
    <source>
        <strain evidence="12 13">DSM 6540</strain>
    </source>
</reference>
<dbReference type="InterPro" id="IPR022672">
    <property type="entry name" value="Hexokinase_N"/>
</dbReference>
<sequence length="430" mass="46463">MDQLSRFLQDAAAAFAIDRAGVGRMADGITAEIRRAIAGNRTSLAMLPSFLDRPAGTEQGRFLALDFGGTNVRLLLVELRGSGKFEILVQRNWPLRDGAAGYDYTTREIRGEQLFGFIADRIAELGLGRSGLKLGHTFSYGCRQYSVNRAELILWGKEINISGMEGQDINGLLADALAGRGLGHIIPVALLNDTVATLLAAAYQDSCTDIASVCGTGHNICYREKFSPLTGRPMILNMESGGFDRAPATVYDRLLDEVSEQPGSQKLEKQVAGHYLGEIFRLVYQAGADRGLLPALEERYALRSEALGLMLADDSPAGQVTGRFFAETYGLTVQPEQIQALRRLAGLIVCRSARLVAAAYLGVLRHLDPDLTQQHMIAIDGSLYEKMPGYAGLIRQTLEEQLEDRAGQTGIRLVKDGSGLGAAIAAATVS</sequence>
<evidence type="ECO:0000313" key="13">
    <source>
        <dbReference type="Proteomes" id="UP000003240"/>
    </source>
</evidence>
<keyword evidence="7" id="KW-0067">ATP-binding</keyword>
<evidence type="ECO:0000256" key="2">
    <source>
        <dbReference type="ARBA" id="ARBA00005007"/>
    </source>
</evidence>
<comment type="pathway">
    <text evidence="1">Carbohydrate degradation.</text>
</comment>
<protein>
    <submittedName>
        <fullName evidence="12">Hexokinase</fullName>
    </submittedName>
</protein>
<dbReference type="GO" id="GO:0001678">
    <property type="term" value="P:intracellular glucose homeostasis"/>
    <property type="evidence" value="ECO:0007669"/>
    <property type="project" value="InterPro"/>
</dbReference>
<evidence type="ECO:0000259" key="11">
    <source>
        <dbReference type="Pfam" id="PF03727"/>
    </source>
</evidence>
<dbReference type="SUPFAM" id="SSF53067">
    <property type="entry name" value="Actin-like ATPase domain"/>
    <property type="match status" value="2"/>
</dbReference>
<dbReference type="GO" id="GO:0005829">
    <property type="term" value="C:cytosol"/>
    <property type="evidence" value="ECO:0007669"/>
    <property type="project" value="TreeGrafter"/>
</dbReference>
<dbReference type="EMBL" id="AFGF01000192">
    <property type="protein sequence ID" value="EGO62626.1"/>
    <property type="molecule type" value="Genomic_DNA"/>
</dbReference>
<dbReference type="eggNOG" id="COG5026">
    <property type="taxonomic scope" value="Bacteria"/>
</dbReference>
<dbReference type="PROSITE" id="PS51748">
    <property type="entry name" value="HEXOKINASE_2"/>
    <property type="match status" value="1"/>
</dbReference>
<dbReference type="OrthoDB" id="6383434at2"/>
<organism evidence="12 13">
    <name type="scientific">Acetonema longum DSM 6540</name>
    <dbReference type="NCBI Taxonomy" id="1009370"/>
    <lineage>
        <taxon>Bacteria</taxon>
        <taxon>Bacillati</taxon>
        <taxon>Bacillota</taxon>
        <taxon>Negativicutes</taxon>
        <taxon>Acetonemataceae</taxon>
        <taxon>Acetonema</taxon>
    </lineage>
</organism>
<evidence type="ECO:0000256" key="1">
    <source>
        <dbReference type="ARBA" id="ARBA00004921"/>
    </source>
</evidence>
<evidence type="ECO:0000256" key="7">
    <source>
        <dbReference type="ARBA" id="ARBA00022840"/>
    </source>
</evidence>
<dbReference type="PRINTS" id="PR00475">
    <property type="entry name" value="HEXOKINASE"/>
</dbReference>
<name>F7NMV7_9FIRM</name>
<comment type="caution">
    <text evidence="12">The sequence shown here is derived from an EMBL/GenBank/DDBJ whole genome shotgun (WGS) entry which is preliminary data.</text>
</comment>
<keyword evidence="4" id="KW-0808">Transferase</keyword>
<dbReference type="InterPro" id="IPR001312">
    <property type="entry name" value="Hexokinase"/>
</dbReference>
<feature type="domain" description="Hexokinase N-terminal" evidence="10">
    <location>
        <begin position="9"/>
        <end position="203"/>
    </location>
</feature>
<comment type="pathway">
    <text evidence="2">Carbohydrate metabolism.</text>
</comment>
<dbReference type="PANTHER" id="PTHR19443:SF16">
    <property type="entry name" value="HEXOKINASE TYPE 1-RELATED"/>
    <property type="match status" value="1"/>
</dbReference>
<dbReference type="InterPro" id="IPR022673">
    <property type="entry name" value="Hexokinase_C"/>
</dbReference>
<dbReference type="GO" id="GO:0008865">
    <property type="term" value="F:fructokinase activity"/>
    <property type="evidence" value="ECO:0007669"/>
    <property type="project" value="TreeGrafter"/>
</dbReference>
<gene>
    <name evidence="12" type="ORF">ALO_17201</name>
</gene>
<dbReference type="UniPathway" id="UPA00109">
    <property type="reaction ID" value="UER00180"/>
</dbReference>
<comment type="catalytic activity">
    <reaction evidence="9">
        <text>D-fructose + ATP = D-fructose 6-phosphate + ADP + H(+)</text>
        <dbReference type="Rhea" id="RHEA:16125"/>
        <dbReference type="ChEBI" id="CHEBI:15378"/>
        <dbReference type="ChEBI" id="CHEBI:30616"/>
        <dbReference type="ChEBI" id="CHEBI:37721"/>
        <dbReference type="ChEBI" id="CHEBI:61527"/>
        <dbReference type="ChEBI" id="CHEBI:456216"/>
        <dbReference type="EC" id="2.7.1.1"/>
    </reaction>
    <physiologicalReaction direction="left-to-right" evidence="9">
        <dbReference type="Rhea" id="RHEA:16126"/>
    </physiologicalReaction>
</comment>
<evidence type="ECO:0000313" key="12">
    <source>
        <dbReference type="EMBL" id="EGO62626.1"/>
    </source>
</evidence>
<dbReference type="Gene3D" id="3.30.420.40">
    <property type="match status" value="1"/>
</dbReference>
<evidence type="ECO:0000256" key="5">
    <source>
        <dbReference type="ARBA" id="ARBA00022741"/>
    </source>
</evidence>
<dbReference type="STRING" id="1009370.ALO_17201"/>
<keyword evidence="5" id="KW-0547">Nucleotide-binding</keyword>
<evidence type="ECO:0000256" key="8">
    <source>
        <dbReference type="ARBA" id="ARBA00023152"/>
    </source>
</evidence>
<dbReference type="Pfam" id="PF03727">
    <property type="entry name" value="Hexokinase_2"/>
    <property type="match status" value="1"/>
</dbReference>
<dbReference type="RefSeq" id="WP_004098066.1">
    <property type="nucleotide sequence ID" value="NZ_AFGF01000192.1"/>
</dbReference>
<accession>F7NMV7</accession>
<evidence type="ECO:0000256" key="9">
    <source>
        <dbReference type="ARBA" id="ARBA00047905"/>
    </source>
</evidence>
<keyword evidence="13" id="KW-1185">Reference proteome</keyword>
<dbReference type="PANTHER" id="PTHR19443">
    <property type="entry name" value="HEXOKINASE"/>
    <property type="match status" value="1"/>
</dbReference>
<proteinExistence type="inferred from homology"/>
<dbReference type="GO" id="GO:0006006">
    <property type="term" value="P:glucose metabolic process"/>
    <property type="evidence" value="ECO:0007669"/>
    <property type="project" value="TreeGrafter"/>
</dbReference>
<evidence type="ECO:0000256" key="6">
    <source>
        <dbReference type="ARBA" id="ARBA00022777"/>
    </source>
</evidence>
<dbReference type="GO" id="GO:0006096">
    <property type="term" value="P:glycolytic process"/>
    <property type="evidence" value="ECO:0007669"/>
    <property type="project" value="UniProtKB-UniPathway"/>
</dbReference>
<feature type="domain" description="Hexokinase C-terminal" evidence="11">
    <location>
        <begin position="210"/>
        <end position="427"/>
    </location>
</feature>
<dbReference type="Pfam" id="PF00349">
    <property type="entry name" value="Hexokinase_1"/>
    <property type="match status" value="1"/>
</dbReference>
<dbReference type="InterPro" id="IPR043129">
    <property type="entry name" value="ATPase_NBD"/>
</dbReference>
<dbReference type="Proteomes" id="UP000003240">
    <property type="component" value="Unassembled WGS sequence"/>
</dbReference>
<evidence type="ECO:0000259" key="10">
    <source>
        <dbReference type="Pfam" id="PF00349"/>
    </source>
</evidence>
<dbReference type="GO" id="GO:0004340">
    <property type="term" value="F:glucokinase activity"/>
    <property type="evidence" value="ECO:0007669"/>
    <property type="project" value="TreeGrafter"/>
</dbReference>
<dbReference type="AlphaFoldDB" id="F7NMV7"/>
<evidence type="ECO:0000256" key="4">
    <source>
        <dbReference type="ARBA" id="ARBA00022679"/>
    </source>
</evidence>
<dbReference type="GO" id="GO:0005536">
    <property type="term" value="F:D-glucose binding"/>
    <property type="evidence" value="ECO:0007669"/>
    <property type="project" value="InterPro"/>
</dbReference>
<keyword evidence="6 12" id="KW-0418">Kinase</keyword>
<evidence type="ECO:0000256" key="3">
    <source>
        <dbReference type="ARBA" id="ARBA00009225"/>
    </source>
</evidence>
<dbReference type="Gene3D" id="3.40.367.20">
    <property type="match status" value="1"/>
</dbReference>
<dbReference type="GO" id="GO:0005524">
    <property type="term" value="F:ATP binding"/>
    <property type="evidence" value="ECO:0007669"/>
    <property type="project" value="UniProtKB-KW"/>
</dbReference>